<dbReference type="EMBL" id="KV454211">
    <property type="protein sequence ID" value="ODQ58888.1"/>
    <property type="molecule type" value="Genomic_DNA"/>
</dbReference>
<dbReference type="InterPro" id="IPR036865">
    <property type="entry name" value="CRAL-TRIO_dom_sf"/>
</dbReference>
<dbReference type="RefSeq" id="XP_019038095.1">
    <property type="nucleotide sequence ID" value="XM_019184892.1"/>
</dbReference>
<dbReference type="GO" id="GO:0080135">
    <property type="term" value="P:regulation of cellular response to stress"/>
    <property type="evidence" value="ECO:0007669"/>
    <property type="project" value="EnsemblFungi"/>
</dbReference>
<name>A0A1E3P0N4_WICAA</name>
<dbReference type="Pfam" id="PF00620">
    <property type="entry name" value="RhoGAP"/>
    <property type="match status" value="1"/>
</dbReference>
<evidence type="ECO:0000313" key="4">
    <source>
        <dbReference type="Proteomes" id="UP000094112"/>
    </source>
</evidence>
<dbReference type="AlphaFoldDB" id="A0A1E3P0N4"/>
<dbReference type="InterPro" id="IPR000198">
    <property type="entry name" value="RhoGAP_dom"/>
</dbReference>
<dbReference type="Gene3D" id="1.10.555.10">
    <property type="entry name" value="Rho GTPase activation protein"/>
    <property type="match status" value="1"/>
</dbReference>
<dbReference type="GO" id="GO:0051510">
    <property type="term" value="P:regulation of unidimensional cell growth"/>
    <property type="evidence" value="ECO:0007669"/>
    <property type="project" value="EnsemblFungi"/>
</dbReference>
<dbReference type="CDD" id="cd00159">
    <property type="entry name" value="RhoGAP"/>
    <property type="match status" value="1"/>
</dbReference>
<evidence type="ECO:0000256" key="1">
    <source>
        <dbReference type="SAM" id="MobiDB-lite"/>
    </source>
</evidence>
<evidence type="ECO:0000259" key="2">
    <source>
        <dbReference type="SMART" id="SM00324"/>
    </source>
</evidence>
<reference evidence="3 4" key="1">
    <citation type="journal article" date="2016" name="Proc. Natl. Acad. Sci. U.S.A.">
        <title>Comparative genomics of biotechnologically important yeasts.</title>
        <authorList>
            <person name="Riley R."/>
            <person name="Haridas S."/>
            <person name="Wolfe K.H."/>
            <person name="Lopes M.R."/>
            <person name="Hittinger C.T."/>
            <person name="Goeker M."/>
            <person name="Salamov A.A."/>
            <person name="Wisecaver J.H."/>
            <person name="Long T.M."/>
            <person name="Calvey C.H."/>
            <person name="Aerts A.L."/>
            <person name="Barry K.W."/>
            <person name="Choi C."/>
            <person name="Clum A."/>
            <person name="Coughlan A.Y."/>
            <person name="Deshpande S."/>
            <person name="Douglass A.P."/>
            <person name="Hanson S.J."/>
            <person name="Klenk H.-P."/>
            <person name="LaButti K.M."/>
            <person name="Lapidus A."/>
            <person name="Lindquist E.A."/>
            <person name="Lipzen A.M."/>
            <person name="Meier-Kolthoff J.P."/>
            <person name="Ohm R.A."/>
            <person name="Otillar R.P."/>
            <person name="Pangilinan J.L."/>
            <person name="Peng Y."/>
            <person name="Rokas A."/>
            <person name="Rosa C.A."/>
            <person name="Scheuner C."/>
            <person name="Sibirny A.A."/>
            <person name="Slot J.C."/>
            <person name="Stielow J.B."/>
            <person name="Sun H."/>
            <person name="Kurtzman C.P."/>
            <person name="Blackwell M."/>
            <person name="Grigoriev I.V."/>
            <person name="Jeffries T.W."/>
        </authorList>
    </citation>
    <scope>NUCLEOTIDE SEQUENCE [LARGE SCALE GENOMIC DNA]</scope>
    <source>
        <strain evidence="4">ATCC 58044 / CBS 1984 / NCYC 433 / NRRL Y-366-8</strain>
    </source>
</reference>
<evidence type="ECO:0000313" key="3">
    <source>
        <dbReference type="EMBL" id="ODQ58888.1"/>
    </source>
</evidence>
<accession>A0A1E3P0N4</accession>
<dbReference type="GO" id="GO:0042805">
    <property type="term" value="F:actinin binding"/>
    <property type="evidence" value="ECO:0007669"/>
    <property type="project" value="EnsemblFungi"/>
</dbReference>
<dbReference type="OrthoDB" id="410651at2759"/>
<dbReference type="STRING" id="683960.A0A1E3P0N4"/>
<dbReference type="InterPro" id="IPR001251">
    <property type="entry name" value="CRAL-TRIO_dom"/>
</dbReference>
<sequence>MRIEFHAEKAFFKTDTIDPFTNLPVYVFDSNYLPNFEDANLDRKTFEQLIVKAFKRIITRIPKHPYVLTCFTSGFKNFNHTNNSWITCLKCYQLLPDELRSHLKKAYIVHESWLVRSMIQVLQNVLRIGFFKTNSINGEKYDRLIYCNNLTELSRHIDITKIRISLDVYLYDSQLEDRLIIPYTTKHNSSDYRKYKEQIFERITTRLLLEGAEFELVFTKPGNQKKLSILNEAIDRGNYLDVSQWDIYVMGSLYLSILRNEIPTLIPIDSIQLPISDDYQYTLSTFQKIIRANNQFDIIYKFFEILCTFLRNSTKTKHDIKTLSKSITPTLSQEKVSLKNNDRIAIGQRFIKNLLDNWDSIVRDITSSSKPVPQTPAPRKVSFHKRVPSIQRTEPKALPDTPNPKRHASTSSMISISSEFSSSSDENIIIETEPIETTKTTSGNELKVLADVTSSLNKSTNGPMINRKKQSKVVSKFSDGYSSIEGQKKVNQLAKLYEERLMGLQIMKDIDS</sequence>
<dbReference type="Pfam" id="PF13716">
    <property type="entry name" value="CRAL_TRIO_2"/>
    <property type="match status" value="1"/>
</dbReference>
<dbReference type="InterPro" id="IPR008936">
    <property type="entry name" value="Rho_GTPase_activation_prot"/>
</dbReference>
<protein>
    <recommendedName>
        <fullName evidence="2">Rho-GAP domain-containing protein</fullName>
    </recommendedName>
</protein>
<gene>
    <name evidence="3" type="ORF">WICANDRAFT_79434</name>
</gene>
<feature type="domain" description="Rho-GAP" evidence="2">
    <location>
        <begin position="194"/>
        <end position="359"/>
    </location>
</feature>
<dbReference type="SUPFAM" id="SSF48350">
    <property type="entry name" value="GTPase activation domain, GAP"/>
    <property type="match status" value="1"/>
</dbReference>
<organism evidence="3 4">
    <name type="scientific">Wickerhamomyces anomalus (strain ATCC 58044 / CBS 1984 / NCYC 433 / NRRL Y-366-8)</name>
    <name type="common">Yeast</name>
    <name type="synonym">Hansenula anomala</name>
    <dbReference type="NCBI Taxonomy" id="683960"/>
    <lineage>
        <taxon>Eukaryota</taxon>
        <taxon>Fungi</taxon>
        <taxon>Dikarya</taxon>
        <taxon>Ascomycota</taxon>
        <taxon>Saccharomycotina</taxon>
        <taxon>Saccharomycetes</taxon>
        <taxon>Phaffomycetales</taxon>
        <taxon>Wickerhamomycetaceae</taxon>
        <taxon>Wickerhamomyces</taxon>
    </lineage>
</organism>
<dbReference type="SMART" id="SM00324">
    <property type="entry name" value="RhoGAP"/>
    <property type="match status" value="1"/>
</dbReference>
<feature type="region of interest" description="Disordered" evidence="1">
    <location>
        <begin position="366"/>
        <end position="412"/>
    </location>
</feature>
<dbReference type="Proteomes" id="UP000094112">
    <property type="component" value="Unassembled WGS sequence"/>
</dbReference>
<dbReference type="Gene3D" id="3.40.525.10">
    <property type="entry name" value="CRAL-TRIO lipid binding domain"/>
    <property type="match status" value="1"/>
</dbReference>
<keyword evidence="4" id="KW-1185">Reference proteome</keyword>
<proteinExistence type="predicted"/>
<dbReference type="GO" id="GO:0007165">
    <property type="term" value="P:signal transduction"/>
    <property type="evidence" value="ECO:0007669"/>
    <property type="project" value="InterPro"/>
</dbReference>
<dbReference type="GeneID" id="30202138"/>